<dbReference type="Pfam" id="PF01315">
    <property type="entry name" value="Ald_Xan_dh_C"/>
    <property type="match status" value="1"/>
</dbReference>
<dbReference type="Pfam" id="PF02738">
    <property type="entry name" value="MoCoBD_1"/>
    <property type="match status" value="1"/>
</dbReference>
<accession>A0A1F5YN19</accession>
<dbReference type="InterPro" id="IPR008274">
    <property type="entry name" value="AldOxase/xan_DH_MoCoBD1"/>
</dbReference>
<dbReference type="AlphaFoldDB" id="A0A1F5YN19"/>
<gene>
    <name evidence="5" type="ORF">A3F83_03890</name>
</gene>
<dbReference type="PANTHER" id="PTHR11908:SF132">
    <property type="entry name" value="ALDEHYDE OXIDASE 1-RELATED"/>
    <property type="match status" value="1"/>
</dbReference>
<dbReference type="Proteomes" id="UP000179129">
    <property type="component" value="Unassembled WGS sequence"/>
</dbReference>
<sequence>MAQWKPLEKMRYVAHDVPRTDGPAKVTGAAKYTADIVLPGMLYGMILRSPHAHAYVKNIDLSGAEKHPAVKAVLDMNKYTVRYYGDEVAAVAATSPELAEEALDLIKVQYELLPFVVTEEAAMAPGAPRIAEEGNVSWERAGDKAKVEQILAGSSHVVEADIRCQVQVHACLESHGAVAQWEGDKLKIWISTQGVHGCREDFATYFEIDQDKVEVICDYMGGGFGSKFPVGVEGQVAARLAKIAGLPVKLMLSRKEECLAVGNRPSANMKLKMGGDSQGKITALWQESNGTGGISGNAGFPMPYIFAVPEGAYYKKHAHVRINAGTERPFRAPGHPMSAFGTDIIVDMLAEKAGIDPLRFRLLNDPDQSRQKQYKIGAERIGWETRWNKVPGSGSTGKKRGVGIGAGRWGGGGARSTKVQVEIFPEGKVVVSTGTQDLGTGIRTLVHQVAADILGIPMSYVTPQIGRTIYPFSTGSGGSITTGSVTPAVNNACNTALTRLFEKVAPALGVDAGDLACEDGVIYAIADRSKSLKWKEATALLQGEVLNITDGWVEGLSSSGVAGCQFAEVEVDTETGRIKPLKYVAVQDFGLAVNTLTSRSQINGAIVMGISWCLSEDRTMDPKTGTMVNPNLESYKLSGPMEIPEIEVIIDHMPERGVIGLGEPPQVPVAGALANAVYNATGVRITRMPMTADVVLQALAKKGGA</sequence>
<protein>
    <recommendedName>
        <fullName evidence="4">Aldehyde oxidase/xanthine dehydrogenase a/b hammerhead domain-containing protein</fullName>
    </recommendedName>
</protein>
<dbReference type="STRING" id="1817867.A3F83_03890"/>
<dbReference type="InterPro" id="IPR016208">
    <property type="entry name" value="Ald_Oxase/xanthine_DH-like"/>
</dbReference>
<keyword evidence="1" id="KW-0500">Molybdenum</keyword>
<dbReference type="InterPro" id="IPR036856">
    <property type="entry name" value="Ald_Oxase/Xan_DH_a/b_sf"/>
</dbReference>
<evidence type="ECO:0000313" key="5">
    <source>
        <dbReference type="EMBL" id="OGG01589.1"/>
    </source>
</evidence>
<dbReference type="Pfam" id="PF20256">
    <property type="entry name" value="MoCoBD_2"/>
    <property type="match status" value="1"/>
</dbReference>
<evidence type="ECO:0000256" key="1">
    <source>
        <dbReference type="ARBA" id="ARBA00022505"/>
    </source>
</evidence>
<keyword evidence="2" id="KW-0560">Oxidoreductase</keyword>
<evidence type="ECO:0000256" key="2">
    <source>
        <dbReference type="ARBA" id="ARBA00023002"/>
    </source>
</evidence>
<organism evidence="5 6">
    <name type="scientific">Candidatus Glassbacteria bacterium RIFCSPLOWO2_12_FULL_58_11</name>
    <dbReference type="NCBI Taxonomy" id="1817867"/>
    <lineage>
        <taxon>Bacteria</taxon>
        <taxon>Candidatus Glassiibacteriota</taxon>
    </lineage>
</organism>
<dbReference type="Gene3D" id="3.30.365.10">
    <property type="entry name" value="Aldehyde oxidase/xanthine dehydrogenase, molybdopterin binding domain"/>
    <property type="match status" value="4"/>
</dbReference>
<dbReference type="InterPro" id="IPR000674">
    <property type="entry name" value="Ald_Oxase/Xan_DH_a/b"/>
</dbReference>
<feature type="region of interest" description="Disordered" evidence="3">
    <location>
        <begin position="387"/>
        <end position="411"/>
    </location>
</feature>
<proteinExistence type="predicted"/>
<feature type="compositionally biased region" description="Gly residues" evidence="3">
    <location>
        <begin position="402"/>
        <end position="411"/>
    </location>
</feature>
<name>A0A1F5YN19_9BACT</name>
<feature type="domain" description="Aldehyde oxidase/xanthine dehydrogenase a/b hammerhead" evidence="4">
    <location>
        <begin position="27"/>
        <end position="114"/>
    </location>
</feature>
<dbReference type="SUPFAM" id="SSF54665">
    <property type="entry name" value="CO dehydrogenase molybdoprotein N-domain-like"/>
    <property type="match status" value="1"/>
</dbReference>
<dbReference type="Gene3D" id="3.90.1170.50">
    <property type="entry name" value="Aldehyde oxidase/xanthine dehydrogenase, a/b hammerhead"/>
    <property type="match status" value="2"/>
</dbReference>
<evidence type="ECO:0000256" key="3">
    <source>
        <dbReference type="SAM" id="MobiDB-lite"/>
    </source>
</evidence>
<dbReference type="EMBL" id="MFIX01000205">
    <property type="protein sequence ID" value="OGG01589.1"/>
    <property type="molecule type" value="Genomic_DNA"/>
</dbReference>
<dbReference type="InterPro" id="IPR037165">
    <property type="entry name" value="AldOxase/xan_DH_Mopterin-bd_sf"/>
</dbReference>
<dbReference type="GO" id="GO:0005506">
    <property type="term" value="F:iron ion binding"/>
    <property type="evidence" value="ECO:0007669"/>
    <property type="project" value="InterPro"/>
</dbReference>
<evidence type="ECO:0000313" key="6">
    <source>
        <dbReference type="Proteomes" id="UP000179129"/>
    </source>
</evidence>
<dbReference type="SMART" id="SM01008">
    <property type="entry name" value="Ald_Xan_dh_C"/>
    <property type="match status" value="1"/>
</dbReference>
<dbReference type="InterPro" id="IPR046867">
    <property type="entry name" value="AldOxase/xan_DH_MoCoBD2"/>
</dbReference>
<dbReference type="SUPFAM" id="SSF56003">
    <property type="entry name" value="Molybdenum cofactor-binding domain"/>
    <property type="match status" value="1"/>
</dbReference>
<dbReference type="GO" id="GO:0016491">
    <property type="term" value="F:oxidoreductase activity"/>
    <property type="evidence" value="ECO:0007669"/>
    <property type="project" value="UniProtKB-KW"/>
</dbReference>
<reference evidence="5 6" key="1">
    <citation type="journal article" date="2016" name="Nat. Commun.">
        <title>Thousands of microbial genomes shed light on interconnected biogeochemical processes in an aquifer system.</title>
        <authorList>
            <person name="Anantharaman K."/>
            <person name="Brown C.T."/>
            <person name="Hug L.A."/>
            <person name="Sharon I."/>
            <person name="Castelle C.J."/>
            <person name="Probst A.J."/>
            <person name="Thomas B.C."/>
            <person name="Singh A."/>
            <person name="Wilkins M.J."/>
            <person name="Karaoz U."/>
            <person name="Brodie E.L."/>
            <person name="Williams K.H."/>
            <person name="Hubbard S.S."/>
            <person name="Banfield J.F."/>
        </authorList>
    </citation>
    <scope>NUCLEOTIDE SEQUENCE [LARGE SCALE GENOMIC DNA]</scope>
</reference>
<dbReference type="PANTHER" id="PTHR11908">
    <property type="entry name" value="XANTHINE DEHYDROGENASE"/>
    <property type="match status" value="1"/>
</dbReference>
<evidence type="ECO:0000259" key="4">
    <source>
        <dbReference type="SMART" id="SM01008"/>
    </source>
</evidence>
<comment type="caution">
    <text evidence="5">The sequence shown here is derived from an EMBL/GenBank/DDBJ whole genome shotgun (WGS) entry which is preliminary data.</text>
</comment>